<proteinExistence type="predicted"/>
<evidence type="ECO:0000313" key="2">
    <source>
        <dbReference type="EMBL" id="HIQ30476.1"/>
    </source>
</evidence>
<dbReference type="PANTHER" id="PTHR32027">
    <property type="entry name" value="CYTOSINE DEAMINASE"/>
    <property type="match status" value="1"/>
</dbReference>
<dbReference type="InterPro" id="IPR011059">
    <property type="entry name" value="Metal-dep_hydrolase_composite"/>
</dbReference>
<evidence type="ECO:0000259" key="1">
    <source>
        <dbReference type="Pfam" id="PF07969"/>
    </source>
</evidence>
<dbReference type="Gene3D" id="2.30.40.10">
    <property type="entry name" value="Urease, subunit C, domain 1"/>
    <property type="match status" value="1"/>
</dbReference>
<dbReference type="Gene3D" id="3.20.20.140">
    <property type="entry name" value="Metal-dependent hydrolases"/>
    <property type="match status" value="1"/>
</dbReference>
<comment type="caution">
    <text evidence="2">The sequence shown here is derived from an EMBL/GenBank/DDBJ whole genome shotgun (WGS) entry which is preliminary data.</text>
</comment>
<dbReference type="SUPFAM" id="SSF51338">
    <property type="entry name" value="Composite domain of metallo-dependent hydrolases"/>
    <property type="match status" value="1"/>
</dbReference>
<dbReference type="Pfam" id="PF07969">
    <property type="entry name" value="Amidohydro_3"/>
    <property type="match status" value="1"/>
</dbReference>
<name>A0A832ZX70_CALS0</name>
<feature type="domain" description="Amidohydrolase 3" evidence="1">
    <location>
        <begin position="30"/>
        <end position="315"/>
    </location>
</feature>
<accession>A0A832ZX70</accession>
<dbReference type="InterPro" id="IPR013108">
    <property type="entry name" value="Amidohydro_3"/>
</dbReference>
<evidence type="ECO:0000313" key="3">
    <source>
        <dbReference type="Proteomes" id="UP000608579"/>
    </source>
</evidence>
<sequence length="331" mass="36454">MTGSSRAIELAREVKKRYSVSWVYENAKRAVSEVVIHGCLAVRGFADVDSLAGLTAVEALLKLRADVGEVVELQVVAFPQEGVVREPDAEELLWRAAEMGCDVMGGIPWIEYAEEDMKRHIDTVFDIATTFDKDVTMLTDDTGDPTLRTTEMLTLETRRRDWAGRVSACHARALALYPMQRLVRLAGLMKTNGVGLVISPHTGSLYAPVRNLTSLGVNVALGQDDIEDAYYPFGRGSMLEIIFLAAHLFRMTDSQSLEHLFNMATFNAAHIMKLNGYGIAVGGEANLIVLDAPTVRESVKNHNPPRYVISRGRIIAESGELKQEIIGLGKH</sequence>
<organism evidence="2 3">
    <name type="scientific">Caldiarchaeum subterraneum</name>
    <dbReference type="NCBI Taxonomy" id="311458"/>
    <lineage>
        <taxon>Archaea</taxon>
        <taxon>Nitrososphaerota</taxon>
        <taxon>Candidatus Caldarchaeales</taxon>
        <taxon>Candidatus Caldarchaeaceae</taxon>
        <taxon>Candidatus Caldarchaeum</taxon>
    </lineage>
</organism>
<dbReference type="SUPFAM" id="SSF51556">
    <property type="entry name" value="Metallo-dependent hydrolases"/>
    <property type="match status" value="1"/>
</dbReference>
<dbReference type="GO" id="GO:0035888">
    <property type="term" value="F:isoguanine deaminase activity"/>
    <property type="evidence" value="ECO:0007669"/>
    <property type="project" value="TreeGrafter"/>
</dbReference>
<dbReference type="GO" id="GO:0004131">
    <property type="term" value="F:cytosine deaminase activity"/>
    <property type="evidence" value="ECO:0007669"/>
    <property type="project" value="TreeGrafter"/>
</dbReference>
<reference evidence="2" key="1">
    <citation type="journal article" date="2020" name="ISME J.">
        <title>Gammaproteobacteria mediating utilization of methyl-, sulfur- and petroleum organic compounds in deep ocean hydrothermal plumes.</title>
        <authorList>
            <person name="Zhou Z."/>
            <person name="Liu Y."/>
            <person name="Pan J."/>
            <person name="Cron B.R."/>
            <person name="Toner B.M."/>
            <person name="Anantharaman K."/>
            <person name="Breier J.A."/>
            <person name="Dick G.J."/>
            <person name="Li M."/>
        </authorList>
    </citation>
    <scope>NUCLEOTIDE SEQUENCE</scope>
    <source>
        <strain evidence="2">SZUA-1515</strain>
    </source>
</reference>
<gene>
    <name evidence="2" type="ORF">EYH45_07955</name>
</gene>
<dbReference type="GO" id="GO:0006209">
    <property type="term" value="P:cytosine catabolic process"/>
    <property type="evidence" value="ECO:0007669"/>
    <property type="project" value="TreeGrafter"/>
</dbReference>
<protein>
    <submittedName>
        <fullName evidence="2">Cytosine deaminase</fullName>
    </submittedName>
</protein>
<dbReference type="PANTHER" id="PTHR32027:SF0">
    <property type="entry name" value="CYTOSINE DEAMINASE"/>
    <property type="match status" value="1"/>
</dbReference>
<dbReference type="InterPro" id="IPR052349">
    <property type="entry name" value="Metallo-hydrolase_Enzymes"/>
</dbReference>
<dbReference type="Proteomes" id="UP000608579">
    <property type="component" value="Unassembled WGS sequence"/>
</dbReference>
<dbReference type="EMBL" id="DQVM01000158">
    <property type="protein sequence ID" value="HIQ30476.1"/>
    <property type="molecule type" value="Genomic_DNA"/>
</dbReference>
<dbReference type="InterPro" id="IPR032466">
    <property type="entry name" value="Metal_Hydrolase"/>
</dbReference>
<dbReference type="AlphaFoldDB" id="A0A832ZX70"/>